<keyword evidence="2 9" id="KW-0963">Cytoplasm</keyword>
<dbReference type="InterPro" id="IPR027417">
    <property type="entry name" value="P-loop_NTPase"/>
</dbReference>
<dbReference type="CDD" id="cd17874">
    <property type="entry name" value="FtsY"/>
    <property type="match status" value="1"/>
</dbReference>
<dbReference type="PANTHER" id="PTHR43134">
    <property type="entry name" value="SIGNAL RECOGNITION PARTICLE RECEPTOR SUBUNIT ALPHA"/>
    <property type="match status" value="1"/>
</dbReference>
<dbReference type="EMBL" id="CP032317">
    <property type="protein sequence ID" value="AYA37741.1"/>
    <property type="molecule type" value="Genomic_DNA"/>
</dbReference>
<organism evidence="11 12">
    <name type="scientific">Hymenobacter oligotrophus</name>
    <dbReference type="NCBI Taxonomy" id="2319843"/>
    <lineage>
        <taxon>Bacteria</taxon>
        <taxon>Pseudomonadati</taxon>
        <taxon>Bacteroidota</taxon>
        <taxon>Cytophagia</taxon>
        <taxon>Cytophagales</taxon>
        <taxon>Hymenobacteraceae</taxon>
        <taxon>Hymenobacter</taxon>
    </lineage>
</organism>
<dbReference type="Proteomes" id="UP000262802">
    <property type="component" value="Chromosome"/>
</dbReference>
<dbReference type="GO" id="GO:0005737">
    <property type="term" value="C:cytoplasm"/>
    <property type="evidence" value="ECO:0007669"/>
    <property type="project" value="UniProtKB-SubCell"/>
</dbReference>
<evidence type="ECO:0000256" key="3">
    <source>
        <dbReference type="ARBA" id="ARBA00022741"/>
    </source>
</evidence>
<feature type="binding site" evidence="9">
    <location>
        <begin position="212"/>
        <end position="216"/>
    </location>
    <ligand>
        <name>GTP</name>
        <dbReference type="ChEBI" id="CHEBI:37565"/>
    </ligand>
</feature>
<dbReference type="GO" id="GO:0003924">
    <property type="term" value="F:GTPase activity"/>
    <property type="evidence" value="ECO:0007669"/>
    <property type="project" value="UniProtKB-UniRule"/>
</dbReference>
<evidence type="ECO:0000256" key="7">
    <source>
        <dbReference type="ARBA" id="ARBA00023170"/>
    </source>
</evidence>
<dbReference type="EC" id="3.6.5.4" evidence="9"/>
<evidence type="ECO:0000256" key="5">
    <source>
        <dbReference type="ARBA" id="ARBA00023134"/>
    </source>
</evidence>
<dbReference type="InterPro" id="IPR004390">
    <property type="entry name" value="SR_rcpt_FtsY"/>
</dbReference>
<reference evidence="11 12" key="1">
    <citation type="submission" date="2018-09" db="EMBL/GenBank/DDBJ databases">
        <title>Hymenobacter medium sp. nov., isolated from R2A medium.</title>
        <authorList>
            <person name="Yingchao G."/>
        </authorList>
    </citation>
    <scope>NUCLEOTIDE SEQUENCE [LARGE SCALE GENOMIC DNA]</scope>
    <source>
        <strain evidence="12">sh-6</strain>
    </source>
</reference>
<name>A0A3B7R9H0_9BACT</name>
<comment type="subunit">
    <text evidence="9">Part of the signal recognition particle protein translocation system, which is composed of SRP and FtsY.</text>
</comment>
<dbReference type="SUPFAM" id="SSF52540">
    <property type="entry name" value="P-loop containing nucleoside triphosphate hydrolases"/>
    <property type="match status" value="1"/>
</dbReference>
<dbReference type="KEGG" id="hyh:D3Y59_12200"/>
<keyword evidence="6 9" id="KW-0472">Membrane</keyword>
<dbReference type="PROSITE" id="PS00300">
    <property type="entry name" value="SRP54"/>
    <property type="match status" value="1"/>
</dbReference>
<dbReference type="SMART" id="SM00382">
    <property type="entry name" value="AAA"/>
    <property type="match status" value="1"/>
</dbReference>
<evidence type="ECO:0000256" key="6">
    <source>
        <dbReference type="ARBA" id="ARBA00023136"/>
    </source>
</evidence>
<evidence type="ECO:0000256" key="9">
    <source>
        <dbReference type="HAMAP-Rule" id="MF_00920"/>
    </source>
</evidence>
<dbReference type="SMART" id="SM00963">
    <property type="entry name" value="SRP54_N"/>
    <property type="match status" value="1"/>
</dbReference>
<dbReference type="AlphaFoldDB" id="A0A3B7R9H0"/>
<comment type="similarity">
    <text evidence="9">Belongs to the GTP-binding SRP family. FtsY subfamily.</text>
</comment>
<dbReference type="SUPFAM" id="SSF47364">
    <property type="entry name" value="Domain of the SRP/SRP receptor G-proteins"/>
    <property type="match status" value="1"/>
</dbReference>
<dbReference type="GO" id="GO:0006614">
    <property type="term" value="P:SRP-dependent cotranslational protein targeting to membrane"/>
    <property type="evidence" value="ECO:0007669"/>
    <property type="project" value="InterPro"/>
</dbReference>
<dbReference type="Pfam" id="PF00448">
    <property type="entry name" value="SRP54"/>
    <property type="match status" value="1"/>
</dbReference>
<keyword evidence="5 9" id="KW-0342">GTP-binding</keyword>
<gene>
    <name evidence="9 11" type="primary">ftsY</name>
    <name evidence="11" type="ORF">D3Y59_12200</name>
</gene>
<feature type="binding site" evidence="9">
    <location>
        <begin position="130"/>
        <end position="137"/>
    </location>
    <ligand>
        <name>GTP</name>
        <dbReference type="ChEBI" id="CHEBI:37565"/>
    </ligand>
</feature>
<dbReference type="GO" id="GO:0005886">
    <property type="term" value="C:plasma membrane"/>
    <property type="evidence" value="ECO:0007669"/>
    <property type="project" value="UniProtKB-SubCell"/>
</dbReference>
<evidence type="ECO:0000256" key="1">
    <source>
        <dbReference type="ARBA" id="ARBA00022475"/>
    </source>
</evidence>
<evidence type="ECO:0000313" key="12">
    <source>
        <dbReference type="Proteomes" id="UP000262802"/>
    </source>
</evidence>
<dbReference type="InterPro" id="IPR000897">
    <property type="entry name" value="SRP54_GTPase_dom"/>
</dbReference>
<protein>
    <recommendedName>
        <fullName evidence="9">Signal recognition particle receptor FtsY</fullName>
        <shortName evidence="9">SRP receptor</shortName>
        <ecNumber evidence="9">3.6.5.4</ecNumber>
    </recommendedName>
</protein>
<keyword evidence="3 9" id="KW-0547">Nucleotide-binding</keyword>
<dbReference type="Pfam" id="PF02881">
    <property type="entry name" value="SRP54_N"/>
    <property type="match status" value="1"/>
</dbReference>
<feature type="domain" description="SRP54-type proteins GTP-binding" evidence="10">
    <location>
        <begin position="297"/>
        <end position="310"/>
    </location>
</feature>
<feature type="binding site" evidence="9">
    <location>
        <begin position="276"/>
        <end position="279"/>
    </location>
    <ligand>
        <name>GTP</name>
        <dbReference type="ChEBI" id="CHEBI:37565"/>
    </ligand>
</feature>
<comment type="catalytic activity">
    <reaction evidence="8 9">
        <text>GTP + H2O = GDP + phosphate + H(+)</text>
        <dbReference type="Rhea" id="RHEA:19669"/>
        <dbReference type="ChEBI" id="CHEBI:15377"/>
        <dbReference type="ChEBI" id="CHEBI:15378"/>
        <dbReference type="ChEBI" id="CHEBI:37565"/>
        <dbReference type="ChEBI" id="CHEBI:43474"/>
        <dbReference type="ChEBI" id="CHEBI:58189"/>
        <dbReference type="EC" id="3.6.5.4"/>
    </reaction>
</comment>
<evidence type="ECO:0000313" key="11">
    <source>
        <dbReference type="EMBL" id="AYA37741.1"/>
    </source>
</evidence>
<dbReference type="RefSeq" id="WP_119445305.1">
    <property type="nucleotide sequence ID" value="NZ_CP032317.1"/>
</dbReference>
<dbReference type="InterPro" id="IPR042101">
    <property type="entry name" value="SRP54_N_sf"/>
</dbReference>
<sequence>MGLFDFFKKDKENKEQRESLDKGLEKTKTSFFDQLSKAVVGKNTVDEEVLDDLESVLVHADVGIDTTVKVIDRIEKRVARDKYVGTSELDRILREEIADLLQKNDSGSTAVLERADREANGQPFVIMVVGVNGVGKTTTIGKLAHRFHSAGKKVVLGAADTFRAAAVDQLIIWGQRVGVPVISHGMNTDPASVAYDAVKRGVEMEADVVIIDTAGRLHNKVNLMNELSKIKRVMQKVIPDAPHEVLLVLDGSTGQNAFLQAKEFTKATEVSALAITKLDGTAKGGVVIGISDQLNVPVRYIGVGEKMTDLQLFDRRTFVDSLFSKK</sequence>
<proteinExistence type="inferred from homology"/>
<dbReference type="InterPro" id="IPR013822">
    <property type="entry name" value="Signal_recog_particl_SRP54_hlx"/>
</dbReference>
<dbReference type="NCBIfam" id="TIGR00064">
    <property type="entry name" value="ftsY"/>
    <property type="match status" value="1"/>
</dbReference>
<evidence type="ECO:0000256" key="8">
    <source>
        <dbReference type="ARBA" id="ARBA00048027"/>
    </source>
</evidence>
<keyword evidence="7 9" id="KW-0675">Receptor</keyword>
<accession>A0A3B7R9H0</accession>
<dbReference type="PANTHER" id="PTHR43134:SF1">
    <property type="entry name" value="SIGNAL RECOGNITION PARTICLE RECEPTOR SUBUNIT ALPHA"/>
    <property type="match status" value="1"/>
</dbReference>
<dbReference type="OrthoDB" id="9804720at2"/>
<dbReference type="InterPro" id="IPR003593">
    <property type="entry name" value="AAA+_ATPase"/>
</dbReference>
<evidence type="ECO:0000259" key="10">
    <source>
        <dbReference type="PROSITE" id="PS00300"/>
    </source>
</evidence>
<comment type="function">
    <text evidence="9">Involved in targeting and insertion of nascent membrane proteins into the cytoplasmic membrane. Acts as a receptor for the complex formed by the signal recognition particle (SRP) and the ribosome-nascent chain (RNC).</text>
</comment>
<comment type="subcellular location">
    <subcellularLocation>
        <location evidence="9">Cell membrane</location>
        <topology evidence="9">Peripheral membrane protein</topology>
        <orientation evidence="9">Cytoplasmic side</orientation>
    </subcellularLocation>
    <subcellularLocation>
        <location evidence="9">Cytoplasm</location>
    </subcellularLocation>
</comment>
<dbReference type="Gene3D" id="3.40.50.300">
    <property type="entry name" value="P-loop containing nucleotide triphosphate hydrolases"/>
    <property type="match status" value="1"/>
</dbReference>
<dbReference type="Gene3D" id="1.20.120.140">
    <property type="entry name" value="Signal recognition particle SRP54, nucleotide-binding domain"/>
    <property type="match status" value="1"/>
</dbReference>
<dbReference type="HAMAP" id="MF_00920">
    <property type="entry name" value="FtsY"/>
    <property type="match status" value="1"/>
</dbReference>
<dbReference type="FunFam" id="1.20.120.140:FF:000008">
    <property type="entry name" value="Signal recognition particle receptor FtsY"/>
    <property type="match status" value="1"/>
</dbReference>
<dbReference type="FunFam" id="3.40.50.300:FF:000053">
    <property type="entry name" value="Signal recognition particle receptor FtsY"/>
    <property type="match status" value="1"/>
</dbReference>
<dbReference type="SMART" id="SM00962">
    <property type="entry name" value="SRP54"/>
    <property type="match status" value="1"/>
</dbReference>
<dbReference type="GO" id="GO:0005047">
    <property type="term" value="F:signal recognition particle binding"/>
    <property type="evidence" value="ECO:0007669"/>
    <property type="project" value="TreeGrafter"/>
</dbReference>
<keyword evidence="12" id="KW-1185">Reference proteome</keyword>
<dbReference type="InterPro" id="IPR036225">
    <property type="entry name" value="SRP/SRP_N"/>
</dbReference>
<keyword evidence="4 9" id="KW-0378">Hydrolase</keyword>
<evidence type="ECO:0000256" key="2">
    <source>
        <dbReference type="ARBA" id="ARBA00022490"/>
    </source>
</evidence>
<keyword evidence="1 9" id="KW-1003">Cell membrane</keyword>
<evidence type="ECO:0000256" key="4">
    <source>
        <dbReference type="ARBA" id="ARBA00022801"/>
    </source>
</evidence>
<dbReference type="GO" id="GO:0005525">
    <property type="term" value="F:GTP binding"/>
    <property type="evidence" value="ECO:0007669"/>
    <property type="project" value="UniProtKB-UniRule"/>
</dbReference>